<feature type="transmembrane region" description="Helical" evidence="5">
    <location>
        <begin position="206"/>
        <end position="230"/>
    </location>
</feature>
<feature type="transmembrane region" description="Helical" evidence="5">
    <location>
        <begin position="237"/>
        <end position="259"/>
    </location>
</feature>
<evidence type="ECO:0000313" key="8">
    <source>
        <dbReference type="Proteomes" id="UP000295724"/>
    </source>
</evidence>
<sequence>MFESLIYLVVGLVLLIFAADKFVLGAASTAKHMGVSTMLVGLIIVGFGTSAPEMVVSAIASFKGNSGLALGNAVGSNITNIALVLGTGLLIVPMSIKSQTIKREMPILLLVTLLVLFLLMDLKLSFSDGMIMIISMLVVTGFLTVIGIKGDHDEFSDEIEAEFDLDISLKKAVILLIFGILVLPVASQLMVIGATDIAAEFGVSDMVIGLTIVALGTSLPELAATVASALKKEHDLAIGNIVGSNMFNLLGVIGISGLIREYEFTAHFIQYDYFYMLVLTVFLFLASVYFVLKDQFISRVIGVILVLLYITYMVWLYVSKSI</sequence>
<gene>
    <name evidence="7" type="ORF">C8D91_2363</name>
</gene>
<evidence type="ECO:0000256" key="5">
    <source>
        <dbReference type="SAM" id="Phobius"/>
    </source>
</evidence>
<reference evidence="7 8" key="1">
    <citation type="submission" date="2019-03" db="EMBL/GenBank/DDBJ databases">
        <title>Genomic Encyclopedia of Type Strains, Phase IV (KMG-IV): sequencing the most valuable type-strain genomes for metagenomic binning, comparative biology and taxonomic classification.</title>
        <authorList>
            <person name="Goeker M."/>
        </authorList>
    </citation>
    <scope>NUCLEOTIDE SEQUENCE [LARGE SCALE GENOMIC DNA]</scope>
    <source>
        <strain evidence="7 8">DSM 25488</strain>
    </source>
</reference>
<evidence type="ECO:0000259" key="6">
    <source>
        <dbReference type="Pfam" id="PF01699"/>
    </source>
</evidence>
<feature type="transmembrane region" description="Helical" evidence="5">
    <location>
        <begin position="172"/>
        <end position="194"/>
    </location>
</feature>
<keyword evidence="8" id="KW-1185">Reference proteome</keyword>
<feature type="domain" description="Sodium/calcium exchanger membrane region" evidence="6">
    <location>
        <begin position="4"/>
        <end position="144"/>
    </location>
</feature>
<evidence type="ECO:0000256" key="2">
    <source>
        <dbReference type="ARBA" id="ARBA00022692"/>
    </source>
</evidence>
<dbReference type="EMBL" id="SNZB01000005">
    <property type="protein sequence ID" value="TDR18443.1"/>
    <property type="molecule type" value="Genomic_DNA"/>
</dbReference>
<evidence type="ECO:0000256" key="3">
    <source>
        <dbReference type="ARBA" id="ARBA00022989"/>
    </source>
</evidence>
<keyword evidence="2 5" id="KW-0812">Transmembrane</keyword>
<dbReference type="Pfam" id="PF01699">
    <property type="entry name" value="Na_Ca_ex"/>
    <property type="match status" value="2"/>
</dbReference>
<proteinExistence type="predicted"/>
<feature type="transmembrane region" description="Helical" evidence="5">
    <location>
        <begin position="299"/>
        <end position="318"/>
    </location>
</feature>
<feature type="transmembrane region" description="Helical" evidence="5">
    <location>
        <begin position="105"/>
        <end position="124"/>
    </location>
</feature>
<dbReference type="GO" id="GO:0006874">
    <property type="term" value="P:intracellular calcium ion homeostasis"/>
    <property type="evidence" value="ECO:0007669"/>
    <property type="project" value="TreeGrafter"/>
</dbReference>
<feature type="domain" description="Sodium/calcium exchanger membrane region" evidence="6">
    <location>
        <begin position="172"/>
        <end position="317"/>
    </location>
</feature>
<dbReference type="PANTHER" id="PTHR10846">
    <property type="entry name" value="SODIUM/POTASSIUM/CALCIUM EXCHANGER"/>
    <property type="match status" value="1"/>
</dbReference>
<dbReference type="RefSeq" id="WP_099019560.1">
    <property type="nucleotide sequence ID" value="NZ_NIHB01000003.1"/>
</dbReference>
<feature type="transmembrane region" description="Helical" evidence="5">
    <location>
        <begin position="271"/>
        <end position="292"/>
    </location>
</feature>
<feature type="transmembrane region" description="Helical" evidence="5">
    <location>
        <begin position="74"/>
        <end position="93"/>
    </location>
</feature>
<dbReference type="GO" id="GO:0008273">
    <property type="term" value="F:calcium, potassium:sodium antiporter activity"/>
    <property type="evidence" value="ECO:0007669"/>
    <property type="project" value="TreeGrafter"/>
</dbReference>
<dbReference type="Proteomes" id="UP000295724">
    <property type="component" value="Unassembled WGS sequence"/>
</dbReference>
<dbReference type="AlphaFoldDB" id="A0A4R6XMC3"/>
<feature type="transmembrane region" description="Helical" evidence="5">
    <location>
        <begin position="6"/>
        <end position="27"/>
    </location>
</feature>
<feature type="transmembrane region" description="Helical" evidence="5">
    <location>
        <begin position="130"/>
        <end position="148"/>
    </location>
</feature>
<dbReference type="GO" id="GO:0005262">
    <property type="term" value="F:calcium channel activity"/>
    <property type="evidence" value="ECO:0007669"/>
    <property type="project" value="TreeGrafter"/>
</dbReference>
<dbReference type="InterPro" id="IPR004837">
    <property type="entry name" value="NaCa_Exmemb"/>
</dbReference>
<dbReference type="GO" id="GO:0005886">
    <property type="term" value="C:plasma membrane"/>
    <property type="evidence" value="ECO:0007669"/>
    <property type="project" value="TreeGrafter"/>
</dbReference>
<keyword evidence="3 5" id="KW-1133">Transmembrane helix</keyword>
<dbReference type="InterPro" id="IPR004481">
    <property type="entry name" value="K/Na/Ca-exchanger"/>
</dbReference>
<dbReference type="OrthoDB" id="9794225at2"/>
<name>A0A4R6XMC3_9GAMM</name>
<evidence type="ECO:0000256" key="1">
    <source>
        <dbReference type="ARBA" id="ARBA00004141"/>
    </source>
</evidence>
<dbReference type="Gene3D" id="1.20.1420.30">
    <property type="entry name" value="NCX, central ion-binding region"/>
    <property type="match status" value="1"/>
</dbReference>
<organism evidence="7 8">
    <name type="scientific">Marinicella litoralis</name>
    <dbReference type="NCBI Taxonomy" id="644220"/>
    <lineage>
        <taxon>Bacteria</taxon>
        <taxon>Pseudomonadati</taxon>
        <taxon>Pseudomonadota</taxon>
        <taxon>Gammaproteobacteria</taxon>
        <taxon>Lysobacterales</taxon>
        <taxon>Marinicellaceae</taxon>
        <taxon>Marinicella</taxon>
    </lineage>
</organism>
<protein>
    <submittedName>
        <fullName evidence="7">Cation:H+ antiporter</fullName>
    </submittedName>
</protein>
<evidence type="ECO:0000313" key="7">
    <source>
        <dbReference type="EMBL" id="TDR18443.1"/>
    </source>
</evidence>
<dbReference type="PANTHER" id="PTHR10846:SF8">
    <property type="entry name" value="INNER MEMBRANE PROTEIN YRBG"/>
    <property type="match status" value="1"/>
</dbReference>
<dbReference type="InterPro" id="IPR044880">
    <property type="entry name" value="NCX_ion-bd_dom_sf"/>
</dbReference>
<evidence type="ECO:0000256" key="4">
    <source>
        <dbReference type="ARBA" id="ARBA00023136"/>
    </source>
</evidence>
<keyword evidence="4 5" id="KW-0472">Membrane</keyword>
<feature type="transmembrane region" description="Helical" evidence="5">
    <location>
        <begin position="39"/>
        <end position="62"/>
    </location>
</feature>
<dbReference type="NCBIfam" id="TIGR00367">
    <property type="entry name" value="calcium/sodium antiporter"/>
    <property type="match status" value="1"/>
</dbReference>
<comment type="subcellular location">
    <subcellularLocation>
        <location evidence="1">Membrane</location>
        <topology evidence="1">Multi-pass membrane protein</topology>
    </subcellularLocation>
</comment>
<comment type="caution">
    <text evidence="7">The sequence shown here is derived from an EMBL/GenBank/DDBJ whole genome shotgun (WGS) entry which is preliminary data.</text>
</comment>
<accession>A0A4R6XMC3</accession>